<evidence type="ECO:0000313" key="1">
    <source>
        <dbReference type="EMBL" id="RXH92649.1"/>
    </source>
</evidence>
<organism evidence="1 2">
    <name type="scientific">Malus domestica</name>
    <name type="common">Apple</name>
    <name type="synonym">Pyrus malus</name>
    <dbReference type="NCBI Taxonomy" id="3750"/>
    <lineage>
        <taxon>Eukaryota</taxon>
        <taxon>Viridiplantae</taxon>
        <taxon>Streptophyta</taxon>
        <taxon>Embryophyta</taxon>
        <taxon>Tracheophyta</taxon>
        <taxon>Spermatophyta</taxon>
        <taxon>Magnoliopsida</taxon>
        <taxon>eudicotyledons</taxon>
        <taxon>Gunneridae</taxon>
        <taxon>Pentapetalae</taxon>
        <taxon>rosids</taxon>
        <taxon>fabids</taxon>
        <taxon>Rosales</taxon>
        <taxon>Rosaceae</taxon>
        <taxon>Amygdaloideae</taxon>
        <taxon>Maleae</taxon>
        <taxon>Malus</taxon>
    </lineage>
</organism>
<gene>
    <name evidence="1" type="ORF">DVH24_033545</name>
</gene>
<proteinExistence type="predicted"/>
<name>A0A498JA16_MALDO</name>
<dbReference type="EMBL" id="RDQH01000334">
    <property type="protein sequence ID" value="RXH92649.1"/>
    <property type="molecule type" value="Genomic_DNA"/>
</dbReference>
<comment type="caution">
    <text evidence="1">The sequence shown here is derived from an EMBL/GenBank/DDBJ whole genome shotgun (WGS) entry which is preliminary data.</text>
</comment>
<evidence type="ECO:0000313" key="2">
    <source>
        <dbReference type="Proteomes" id="UP000290289"/>
    </source>
</evidence>
<keyword evidence="2" id="KW-1185">Reference proteome</keyword>
<sequence>MTDSTASIAKLAKQINDATIILFRSKWAKSVDLAEIYHFVPQDSETNPTRNLQVSYNLGVLTI</sequence>
<protein>
    <submittedName>
        <fullName evidence="1">Uncharacterized protein</fullName>
    </submittedName>
</protein>
<reference evidence="1 2" key="1">
    <citation type="submission" date="2018-10" db="EMBL/GenBank/DDBJ databases">
        <title>A high-quality apple genome assembly.</title>
        <authorList>
            <person name="Hu J."/>
        </authorList>
    </citation>
    <scope>NUCLEOTIDE SEQUENCE [LARGE SCALE GENOMIC DNA]</scope>
    <source>
        <strain evidence="2">cv. HFTH1</strain>
        <tissue evidence="1">Young leaf</tissue>
    </source>
</reference>
<dbReference type="Proteomes" id="UP000290289">
    <property type="component" value="Chromosome 8"/>
</dbReference>
<dbReference type="AlphaFoldDB" id="A0A498JA16"/>
<accession>A0A498JA16</accession>